<organism evidence="3 4">
    <name type="scientific">Orbilia ellipsospora</name>
    <dbReference type="NCBI Taxonomy" id="2528407"/>
    <lineage>
        <taxon>Eukaryota</taxon>
        <taxon>Fungi</taxon>
        <taxon>Dikarya</taxon>
        <taxon>Ascomycota</taxon>
        <taxon>Pezizomycotina</taxon>
        <taxon>Orbiliomycetes</taxon>
        <taxon>Orbiliales</taxon>
        <taxon>Orbiliaceae</taxon>
        <taxon>Orbilia</taxon>
    </lineage>
</organism>
<feature type="compositionally biased region" description="Basic and acidic residues" evidence="1">
    <location>
        <begin position="240"/>
        <end position="260"/>
    </location>
</feature>
<feature type="transmembrane region" description="Helical" evidence="2">
    <location>
        <begin position="205"/>
        <end position="229"/>
    </location>
</feature>
<name>A0AAV9XK72_9PEZI</name>
<feature type="region of interest" description="Disordered" evidence="1">
    <location>
        <begin position="14"/>
        <end position="43"/>
    </location>
</feature>
<feature type="compositionally biased region" description="Polar residues" evidence="1">
    <location>
        <begin position="15"/>
        <end position="36"/>
    </location>
</feature>
<dbReference type="EMBL" id="JAVHJO010000003">
    <property type="protein sequence ID" value="KAK6542007.1"/>
    <property type="molecule type" value="Genomic_DNA"/>
</dbReference>
<keyword evidence="4" id="KW-1185">Reference proteome</keyword>
<proteinExistence type="predicted"/>
<gene>
    <name evidence="3" type="ORF">TWF694_007778</name>
</gene>
<protein>
    <submittedName>
        <fullName evidence="3">Uncharacterized protein</fullName>
    </submittedName>
</protein>
<feature type="region of interest" description="Disordered" evidence="1">
    <location>
        <begin position="237"/>
        <end position="260"/>
    </location>
</feature>
<keyword evidence="2" id="KW-1133">Transmembrane helix</keyword>
<evidence type="ECO:0000313" key="4">
    <source>
        <dbReference type="Proteomes" id="UP001365542"/>
    </source>
</evidence>
<feature type="transmembrane region" description="Helical" evidence="2">
    <location>
        <begin position="96"/>
        <end position="115"/>
    </location>
</feature>
<reference evidence="3 4" key="1">
    <citation type="submission" date="2019-10" db="EMBL/GenBank/DDBJ databases">
        <authorList>
            <person name="Palmer J.M."/>
        </authorList>
    </citation>
    <scope>NUCLEOTIDE SEQUENCE [LARGE SCALE GENOMIC DNA]</scope>
    <source>
        <strain evidence="3 4">TWF694</strain>
    </source>
</reference>
<sequence>MMSRKDTSGLALNWPLSSYSTSPPQQTHTRRLSPSPSYRHEQSSRVAYGPIHMTTINSLPPPYTHLDIAYKENRSILHKIRTTIRRLKPTPTAHKLVLTFLIANTVLFALLVYNLESAAAVAARGEELCRCPLNNGDTRTCVKVFEMIEGAVGVYGPPSTATDASKGGDIMAAKGWIGDYEGFEKLRMWEMCHKEVRAVVEWREWVLWVLMPLQCLVEIVVAWGWWLCLVEQEKMEEEQEERRRREELERYEEKTQLDVV</sequence>
<keyword evidence="2" id="KW-0472">Membrane</keyword>
<comment type="caution">
    <text evidence="3">The sequence shown here is derived from an EMBL/GenBank/DDBJ whole genome shotgun (WGS) entry which is preliminary data.</text>
</comment>
<evidence type="ECO:0000313" key="3">
    <source>
        <dbReference type="EMBL" id="KAK6542007.1"/>
    </source>
</evidence>
<dbReference type="AlphaFoldDB" id="A0AAV9XK72"/>
<evidence type="ECO:0000256" key="2">
    <source>
        <dbReference type="SAM" id="Phobius"/>
    </source>
</evidence>
<accession>A0AAV9XK72</accession>
<dbReference type="Proteomes" id="UP001365542">
    <property type="component" value="Unassembled WGS sequence"/>
</dbReference>
<evidence type="ECO:0000256" key="1">
    <source>
        <dbReference type="SAM" id="MobiDB-lite"/>
    </source>
</evidence>
<keyword evidence="2" id="KW-0812">Transmembrane</keyword>